<dbReference type="PATRIC" id="fig|87541.4.peg.1179"/>
<name>A0A133XWX9_9LACT</name>
<protein>
    <submittedName>
        <fullName evidence="1">Uncharacterized protein</fullName>
    </submittedName>
</protein>
<gene>
    <name evidence="1" type="ORF">HMPREF3187_01189</name>
</gene>
<evidence type="ECO:0000313" key="2">
    <source>
        <dbReference type="Proteomes" id="UP000070422"/>
    </source>
</evidence>
<dbReference type="AlphaFoldDB" id="A0A133XWX9"/>
<proteinExistence type="predicted"/>
<dbReference type="Proteomes" id="UP000070422">
    <property type="component" value="Unassembled WGS sequence"/>
</dbReference>
<evidence type="ECO:0000313" key="1">
    <source>
        <dbReference type="EMBL" id="KXB35456.1"/>
    </source>
</evidence>
<reference evidence="1 2" key="1">
    <citation type="submission" date="2016-01" db="EMBL/GenBank/DDBJ databases">
        <authorList>
            <person name="Oliw E.H."/>
        </authorList>
    </citation>
    <scope>NUCLEOTIDE SEQUENCE [LARGE SCALE GENOMIC DNA]</scope>
    <source>
        <strain evidence="1 2">KA00635</strain>
    </source>
</reference>
<comment type="caution">
    <text evidence="1">The sequence shown here is derived from an EMBL/GenBank/DDBJ whole genome shotgun (WGS) entry which is preliminary data.</text>
</comment>
<accession>A0A133XWX9</accession>
<organism evidence="1 2">
    <name type="scientific">Aerococcus christensenii</name>
    <dbReference type="NCBI Taxonomy" id="87541"/>
    <lineage>
        <taxon>Bacteria</taxon>
        <taxon>Bacillati</taxon>
        <taxon>Bacillota</taxon>
        <taxon>Bacilli</taxon>
        <taxon>Lactobacillales</taxon>
        <taxon>Aerococcaceae</taxon>
        <taxon>Aerococcus</taxon>
    </lineage>
</organism>
<dbReference type="EMBL" id="LSCQ01000062">
    <property type="protein sequence ID" value="KXB35456.1"/>
    <property type="molecule type" value="Genomic_DNA"/>
</dbReference>
<sequence>MSFNLYELSENYMIVLDLLREKSLESDEESLQESLKEVRKWN</sequence>
<dbReference type="RefSeq" id="WP_269447853.1">
    <property type="nucleotide sequence ID" value="NZ_KQ959317.1"/>
</dbReference>